<dbReference type="AlphaFoldDB" id="A0A023GUJ2"/>
<dbReference type="SUPFAM" id="SSF82784">
    <property type="entry name" value="OsmC-like"/>
    <property type="match status" value="1"/>
</dbReference>
<feature type="region of interest" description="Disordered" evidence="2">
    <location>
        <begin position="1"/>
        <end position="22"/>
    </location>
</feature>
<dbReference type="Pfam" id="PF02566">
    <property type="entry name" value="OsmC"/>
    <property type="match status" value="1"/>
</dbReference>
<dbReference type="Gene3D" id="3.30.300.20">
    <property type="match status" value="1"/>
</dbReference>
<reference evidence="3" key="2">
    <citation type="journal article" date="2013" name="Chem. Biol.">
        <title>Unconventional origin and hybrid system for construction of pyrrolopyrrole moiety in kosinostatin biosynthesis.</title>
        <authorList>
            <person name="Ma H.M."/>
            <person name="Zhou Q."/>
            <person name="Tang Y.M."/>
            <person name="Zhang Z."/>
            <person name="Chen Y.S."/>
            <person name="He H.Y."/>
            <person name="Pan H.X."/>
            <person name="Tang M.C."/>
            <person name="Gao J.F."/>
            <person name="Zhao S.Y."/>
            <person name="Igarashi Y."/>
            <person name="Tang G.L."/>
        </authorList>
    </citation>
    <scope>NUCLEOTIDE SEQUENCE</scope>
</reference>
<dbReference type="InterPro" id="IPR019953">
    <property type="entry name" value="OHR"/>
</dbReference>
<evidence type="ECO:0000256" key="2">
    <source>
        <dbReference type="SAM" id="MobiDB-lite"/>
    </source>
</evidence>
<name>A0A023GUJ2_9ACTN</name>
<dbReference type="InterPro" id="IPR003718">
    <property type="entry name" value="OsmC/Ohr_fam"/>
</dbReference>
<feature type="compositionally biased region" description="Low complexity" evidence="2">
    <location>
        <begin position="13"/>
        <end position="22"/>
    </location>
</feature>
<dbReference type="InterPro" id="IPR015946">
    <property type="entry name" value="KH_dom-like_a/b"/>
</dbReference>
<evidence type="ECO:0000256" key="1">
    <source>
        <dbReference type="ARBA" id="ARBA00007378"/>
    </source>
</evidence>
<proteinExistence type="inferred from homology"/>
<feature type="region of interest" description="Disordered" evidence="2">
    <location>
        <begin position="165"/>
        <end position="192"/>
    </location>
</feature>
<organism evidence="3">
    <name type="scientific">Micromonospora okii</name>
    <dbReference type="NCBI Taxonomy" id="1182970"/>
    <lineage>
        <taxon>Bacteria</taxon>
        <taxon>Bacillati</taxon>
        <taxon>Actinomycetota</taxon>
        <taxon>Actinomycetes</taxon>
        <taxon>Micromonosporales</taxon>
        <taxon>Micromonosporaceae</taxon>
        <taxon>Micromonospora</taxon>
    </lineage>
</organism>
<evidence type="ECO:0000313" key="3">
    <source>
        <dbReference type="EMBL" id="AFJ52707.1"/>
    </source>
</evidence>
<dbReference type="InterPro" id="IPR036102">
    <property type="entry name" value="OsmC/Ohrsf"/>
</dbReference>
<protein>
    <submittedName>
        <fullName evidence="3">Resistance protein</fullName>
    </submittedName>
</protein>
<dbReference type="PANTHER" id="PTHR33797:SF2">
    <property type="entry name" value="ORGANIC HYDROPEROXIDE RESISTANCE PROTEIN-LIKE"/>
    <property type="match status" value="1"/>
</dbReference>
<dbReference type="EMBL" id="JN038178">
    <property type="protein sequence ID" value="AFJ52707.1"/>
    <property type="molecule type" value="Genomic_DNA"/>
</dbReference>
<feature type="compositionally biased region" description="Basic residues" evidence="2">
    <location>
        <begin position="1"/>
        <end position="12"/>
    </location>
</feature>
<sequence length="192" mass="18926">MTRAAAARHRPGHAAGPPATARKGGTMDLLYVAEATATGDGREGAVRSSDGALDATLVAPPALGGAGGVGTNPEQLFAAGYAACFHAALLWIARQDRIAVTGSSVTARVGLGEGGEGLRLDVELLVDLPGLDGRQAGELVARAHRTCPYSAATRGDADVRVRLADGTVPGGLSPGGVAPDGTSPAGRTGAAG</sequence>
<comment type="similarity">
    <text evidence="1">Belongs to the OsmC/Ohr family.</text>
</comment>
<dbReference type="PANTHER" id="PTHR33797">
    <property type="entry name" value="ORGANIC HYDROPEROXIDE RESISTANCE PROTEIN-LIKE"/>
    <property type="match status" value="1"/>
</dbReference>
<dbReference type="NCBIfam" id="TIGR03561">
    <property type="entry name" value="organ_hyd_perox"/>
    <property type="match status" value="1"/>
</dbReference>
<accession>A0A023GUJ2</accession>
<dbReference type="Gene3D" id="2.20.25.10">
    <property type="match status" value="1"/>
</dbReference>
<reference evidence="3" key="1">
    <citation type="submission" date="2011-05" db="EMBL/GenBank/DDBJ databases">
        <authorList>
            <person name="Ma H."/>
            <person name="Zhou Q."/>
            <person name="Igarashi Y."/>
            <person name="Tang G."/>
        </authorList>
    </citation>
    <scope>NUCLEOTIDE SEQUENCE</scope>
</reference>
<dbReference type="GO" id="GO:0006979">
    <property type="term" value="P:response to oxidative stress"/>
    <property type="evidence" value="ECO:0007669"/>
    <property type="project" value="InterPro"/>
</dbReference>